<gene>
    <name evidence="2" type="ORF">AAE02nite_44820</name>
</gene>
<sequence>MKTSFLFPNSFKKVGWLLLIPGTILGIMVVFLDYEAPFLNAQVFSLFKNAPLFNNETPASHVVYNNLTNEIAGIIFLIGAILVNFSKEKQEDEYIAKVRLESLVWATYLNYGFLLLSLLLVYESQFLTFMVLNMFTLLIFFIIRFHLMLSQNNYSLKVHAE</sequence>
<feature type="transmembrane region" description="Helical" evidence="1">
    <location>
        <begin position="14"/>
        <end position="32"/>
    </location>
</feature>
<evidence type="ECO:0000313" key="2">
    <source>
        <dbReference type="EMBL" id="GEO06818.1"/>
    </source>
</evidence>
<dbReference type="AlphaFoldDB" id="A0A512B4D4"/>
<accession>A0A512B4D4</accession>
<reference evidence="2 3" key="1">
    <citation type="submission" date="2019-07" db="EMBL/GenBank/DDBJ databases">
        <title>Whole genome shotgun sequence of Adhaeribacter aerolatus NBRC 106133.</title>
        <authorList>
            <person name="Hosoyama A."/>
            <person name="Uohara A."/>
            <person name="Ohji S."/>
            <person name="Ichikawa N."/>
        </authorList>
    </citation>
    <scope>NUCLEOTIDE SEQUENCE [LARGE SCALE GENOMIC DNA]</scope>
    <source>
        <strain evidence="2 3">NBRC 106133</strain>
    </source>
</reference>
<dbReference type="OrthoDB" id="894278at2"/>
<feature type="transmembrane region" description="Helical" evidence="1">
    <location>
        <begin position="62"/>
        <end position="83"/>
    </location>
</feature>
<name>A0A512B4D4_9BACT</name>
<keyword evidence="1" id="KW-0812">Transmembrane</keyword>
<dbReference type="EMBL" id="BJYS01000045">
    <property type="protein sequence ID" value="GEO06818.1"/>
    <property type="molecule type" value="Genomic_DNA"/>
</dbReference>
<keyword evidence="3" id="KW-1185">Reference proteome</keyword>
<organism evidence="2 3">
    <name type="scientific">Adhaeribacter aerolatus</name>
    <dbReference type="NCBI Taxonomy" id="670289"/>
    <lineage>
        <taxon>Bacteria</taxon>
        <taxon>Pseudomonadati</taxon>
        <taxon>Bacteroidota</taxon>
        <taxon>Cytophagia</taxon>
        <taxon>Cytophagales</taxon>
        <taxon>Hymenobacteraceae</taxon>
        <taxon>Adhaeribacter</taxon>
    </lineage>
</organism>
<evidence type="ECO:0000313" key="3">
    <source>
        <dbReference type="Proteomes" id="UP000321532"/>
    </source>
</evidence>
<protein>
    <submittedName>
        <fullName evidence="2">Uncharacterized protein</fullName>
    </submittedName>
</protein>
<evidence type="ECO:0000256" key="1">
    <source>
        <dbReference type="SAM" id="Phobius"/>
    </source>
</evidence>
<keyword evidence="1" id="KW-1133">Transmembrane helix</keyword>
<dbReference type="Proteomes" id="UP000321532">
    <property type="component" value="Unassembled WGS sequence"/>
</dbReference>
<feature type="transmembrane region" description="Helical" evidence="1">
    <location>
        <begin position="103"/>
        <end position="122"/>
    </location>
</feature>
<keyword evidence="1" id="KW-0472">Membrane</keyword>
<proteinExistence type="predicted"/>
<feature type="transmembrane region" description="Helical" evidence="1">
    <location>
        <begin position="128"/>
        <end position="147"/>
    </location>
</feature>
<comment type="caution">
    <text evidence="2">The sequence shown here is derived from an EMBL/GenBank/DDBJ whole genome shotgun (WGS) entry which is preliminary data.</text>
</comment>
<dbReference type="RefSeq" id="WP_146903674.1">
    <property type="nucleotide sequence ID" value="NZ_BJYS01000045.1"/>
</dbReference>